<sequence>MRQGPSRIPRLFVGIPWQALLDITLHHASGRSTFILCTRLPELPTFFRGYEARVGDLLAPATMSSPAPNASLVLSAVADRLDGLAAVFRSPRLADALSSTTVRASAALAALFIVLRYWTKKSKTAKGSKLTFVTDFSQIARKAGEYGTDEYDVIIIGGGTAGCVLAARLSEDPTIRVLLLEAGESQRHNVATLIPSAYYQLQRGPHDYTLFTEKQVHAGGYERYWPRAKLLGGCSNLNALIFHAGAPSDYDEWAELQKGRAGALGWSYKQFQPYFAKFEKFSPNPTFPDVDDSLRSAQGPMHVGHYGHHANPTVKFVEACEAAGIPLSHDLNTHKGTIGATKLMTYINSKGIRCTTDRAYLTAEVLARPNLKVATSATVTRILFDKTGGSIRANGVEFQNTQGVQFQAAARKEVVVSAGAVHTPQILMLSGVGPAVHLSDMGIPVVADLPGVGSHLKDHPVVDIAYMDKSKTSLIYLRPTDFFMRLRFFGALLQYQFTKQGPFTTNVAEAAAFIRSDDPSLFPPTEFSADTTPEDTTTAKDAPDLELFVTPITYKIYGDKIPPNDGKYNFMTHAVVLRPKSTGTICLKSKNPTDLPLIDPKCVSQAQSPNSEL</sequence>
<keyword evidence="2" id="KW-1185">Reference proteome</keyword>
<reference evidence="1" key="1">
    <citation type="submission" date="2022-07" db="EMBL/GenBank/DDBJ databases">
        <title>Genome Sequence of Phlebia brevispora.</title>
        <authorList>
            <person name="Buettner E."/>
        </authorList>
    </citation>
    <scope>NUCLEOTIDE SEQUENCE</scope>
    <source>
        <strain evidence="1">MPL23</strain>
    </source>
</reference>
<gene>
    <name evidence="1" type="ORF">NM688_g9027</name>
</gene>
<organism evidence="1 2">
    <name type="scientific">Phlebia brevispora</name>
    <dbReference type="NCBI Taxonomy" id="194682"/>
    <lineage>
        <taxon>Eukaryota</taxon>
        <taxon>Fungi</taxon>
        <taxon>Dikarya</taxon>
        <taxon>Basidiomycota</taxon>
        <taxon>Agaricomycotina</taxon>
        <taxon>Agaricomycetes</taxon>
        <taxon>Polyporales</taxon>
        <taxon>Meruliaceae</taxon>
        <taxon>Phlebia</taxon>
    </lineage>
</organism>
<evidence type="ECO:0000313" key="2">
    <source>
        <dbReference type="Proteomes" id="UP001148662"/>
    </source>
</evidence>
<comment type="caution">
    <text evidence="1">The sequence shown here is derived from an EMBL/GenBank/DDBJ whole genome shotgun (WGS) entry which is preliminary data.</text>
</comment>
<dbReference type="EMBL" id="JANHOG010002643">
    <property type="protein sequence ID" value="KAJ3521347.1"/>
    <property type="molecule type" value="Genomic_DNA"/>
</dbReference>
<accession>A0ACC1RK68</accession>
<name>A0ACC1RK68_9APHY</name>
<proteinExistence type="predicted"/>
<protein>
    <submittedName>
        <fullName evidence="1">Uncharacterized protein</fullName>
    </submittedName>
</protein>
<evidence type="ECO:0000313" key="1">
    <source>
        <dbReference type="EMBL" id="KAJ3521347.1"/>
    </source>
</evidence>
<dbReference type="Proteomes" id="UP001148662">
    <property type="component" value="Unassembled WGS sequence"/>
</dbReference>